<gene>
    <name evidence="1" type="ORF">PSACC_03579</name>
</gene>
<dbReference type="InterPro" id="IPR011989">
    <property type="entry name" value="ARM-like"/>
</dbReference>
<dbReference type="Gene3D" id="1.25.10.10">
    <property type="entry name" value="Leucine-rich Repeat Variant"/>
    <property type="match status" value="1"/>
</dbReference>
<accession>A0A2H9TFR7</accession>
<comment type="caution">
    <text evidence="1">The sequence shown here is derived from an EMBL/GenBank/DDBJ whole genome shotgun (WGS) entry which is preliminary data.</text>
</comment>
<name>A0A2H9TFR7_9FUNG</name>
<dbReference type="EMBL" id="MTSL01000213">
    <property type="protein sequence ID" value="PJF16576.1"/>
    <property type="molecule type" value="Genomic_DNA"/>
</dbReference>
<keyword evidence="2" id="KW-1185">Reference proteome</keyword>
<protein>
    <submittedName>
        <fullName evidence="1">Uncharacterized protein</fullName>
    </submittedName>
</protein>
<evidence type="ECO:0000313" key="1">
    <source>
        <dbReference type="EMBL" id="PJF16576.1"/>
    </source>
</evidence>
<evidence type="ECO:0000313" key="2">
    <source>
        <dbReference type="Proteomes" id="UP000240830"/>
    </source>
</evidence>
<dbReference type="AlphaFoldDB" id="A0A2H9TFR7"/>
<dbReference type="Proteomes" id="UP000240830">
    <property type="component" value="Unassembled WGS sequence"/>
</dbReference>
<organism evidence="1 2">
    <name type="scientific">Paramicrosporidium saccamoebae</name>
    <dbReference type="NCBI Taxonomy" id="1246581"/>
    <lineage>
        <taxon>Eukaryota</taxon>
        <taxon>Fungi</taxon>
        <taxon>Fungi incertae sedis</taxon>
        <taxon>Cryptomycota</taxon>
        <taxon>Cryptomycota incertae sedis</taxon>
        <taxon>Paramicrosporidium</taxon>
    </lineage>
</organism>
<reference evidence="1 2" key="1">
    <citation type="submission" date="2016-10" db="EMBL/GenBank/DDBJ databases">
        <title>The genome of Paramicrosporidium saccamoebae is the missing link in understanding Cryptomycota and Microsporidia evolution.</title>
        <authorList>
            <person name="Quandt C.A."/>
            <person name="Beaudet D."/>
            <person name="Corsaro D."/>
            <person name="Michel R."/>
            <person name="Corradi N."/>
            <person name="James T."/>
        </authorList>
    </citation>
    <scope>NUCLEOTIDE SEQUENCE [LARGE SCALE GENOMIC DNA]</scope>
    <source>
        <strain evidence="1 2">KSL3</strain>
    </source>
</reference>
<sequence length="507" mass="55606">MTWSRKRKAVSSAAKVEELLTNNMQESVQLPDLLSTKLSSGQRDEQMQACALLASLEMESLLGKSDILPRLLGCINGGDAVVAAEAASVLRIWSSGNARLLYAHCVLPRMIQLLPACLTTLERISELEKSDVQVFEHFLVSLLLVIWSFVEEVPAAINQINDSPVVSLSCLILERASFLEEETIVVMLQLLLCASEENQEKLYANAADRVRLEALLQRRTGNLDCHSAILSFGLLSVISSECTCENVLQLFSVVEREVSLEMLRDLLEMLTNFISEVEFESFQDHFANILLAKLAANPEATEVMNRGQGCLMNLILAQPAALSVEAKQNIWTWALCEALPTAASAVSAIDPTNPASAINAANTTSTLAGTCELLRNLLLCSLGEHELKYTMEDIGRLQQICNANIANDSIVANLASIPAILCKEIDVPWLYSTVYSLFDKSRPLRTILAVAEIIEELTNRDAIETSLRNVLKSRRPSVIESCASEMATAGNDEFDYIVSVLDAALND</sequence>
<proteinExistence type="predicted"/>